<dbReference type="AlphaFoldDB" id="C0BFK6"/>
<evidence type="ECO:0000313" key="2">
    <source>
        <dbReference type="Proteomes" id="UP000003793"/>
    </source>
</evidence>
<sequence>MKYVTNGFCPVRGCVIFKGNEKRIIMNTNVDVDAMRKDAVEIFQKGFACSESVIYAIKKGFDLDLSDDAIAMSSGFPWGLGDGGCICGALAGATMCIGYFFGRRTPGDEAFLKCQRLTKEFHDAFKEHCGATCCRVLTRGKEKNSPERKAQCISFVDFTVEKLAEIILREL</sequence>
<organism evidence="1 2">
    <name type="scientific">Coprococcus comes ATCC 27758</name>
    <dbReference type="NCBI Taxonomy" id="470146"/>
    <lineage>
        <taxon>Bacteria</taxon>
        <taxon>Bacillati</taxon>
        <taxon>Bacillota</taxon>
        <taxon>Clostridia</taxon>
        <taxon>Lachnospirales</taxon>
        <taxon>Lachnospiraceae</taxon>
        <taxon>Coprococcus</taxon>
    </lineage>
</organism>
<evidence type="ECO:0000313" key="1">
    <source>
        <dbReference type="EMBL" id="EEG88051.1"/>
    </source>
</evidence>
<protein>
    <submittedName>
        <fullName evidence="1">Oxidoreductase</fullName>
    </submittedName>
</protein>
<gene>
    <name evidence="1" type="ORF">COPCOM_03974</name>
</gene>
<dbReference type="InterPro" id="IPR036280">
    <property type="entry name" value="Multihaem_cyt_sf"/>
</dbReference>
<dbReference type="EMBL" id="ABVR01000046">
    <property type="protein sequence ID" value="EEG88051.1"/>
    <property type="molecule type" value="Genomic_DNA"/>
</dbReference>
<reference evidence="1 2" key="2">
    <citation type="submission" date="2009-03" db="EMBL/GenBank/DDBJ databases">
        <title>Draft genome sequence of Coprococcus comes (ATCC 27758).</title>
        <authorList>
            <person name="Sudarsanam P."/>
            <person name="Ley R."/>
            <person name="Guruge J."/>
            <person name="Turnbaugh P.J."/>
            <person name="Mahowald M."/>
            <person name="Liep D."/>
            <person name="Gordon J."/>
        </authorList>
    </citation>
    <scope>NUCLEOTIDE SEQUENCE [LARGE SCALE GENOMIC DNA]</scope>
    <source>
        <strain evidence="1 2">ATCC 27758</strain>
    </source>
</reference>
<proteinExistence type="predicted"/>
<dbReference type="SUPFAM" id="SSF48695">
    <property type="entry name" value="Multiheme cytochromes"/>
    <property type="match status" value="1"/>
</dbReference>
<dbReference type="Pfam" id="PF09719">
    <property type="entry name" value="C_GCAxxG_C_C"/>
    <property type="match status" value="1"/>
</dbReference>
<dbReference type="NCBIfam" id="TIGR01909">
    <property type="entry name" value="C_GCAxxG_C_C"/>
    <property type="match status" value="1"/>
</dbReference>
<dbReference type="HOGENOM" id="CLU_091283_0_0_9"/>
<dbReference type="Proteomes" id="UP000003793">
    <property type="component" value="Unassembled WGS sequence"/>
</dbReference>
<comment type="caution">
    <text evidence="1">The sequence shown here is derived from an EMBL/GenBank/DDBJ whole genome shotgun (WGS) entry which is preliminary data.</text>
</comment>
<name>C0BFK6_9FIRM</name>
<dbReference type="InterPro" id="IPR010181">
    <property type="entry name" value="CGCAxxGCC_motif"/>
</dbReference>
<reference evidence="1 2" key="1">
    <citation type="submission" date="2009-02" db="EMBL/GenBank/DDBJ databases">
        <authorList>
            <person name="Fulton L."/>
            <person name="Clifton S."/>
            <person name="Fulton B."/>
            <person name="Xu J."/>
            <person name="Minx P."/>
            <person name="Pepin K.H."/>
            <person name="Johnson M."/>
            <person name="Bhonagiri V."/>
            <person name="Nash W.E."/>
            <person name="Mardis E.R."/>
            <person name="Wilson R.K."/>
        </authorList>
    </citation>
    <scope>NUCLEOTIDE SEQUENCE [LARGE SCALE GENOMIC DNA]</scope>
    <source>
        <strain evidence="1 2">ATCC 27758</strain>
    </source>
</reference>
<accession>C0BFK6</accession>